<comment type="caution">
    <text evidence="2">The sequence shown here is derived from an EMBL/GenBank/DDBJ whole genome shotgun (WGS) entry which is preliminary data.</text>
</comment>
<name>A0ABD1F339_HYPHA</name>
<dbReference type="SUPFAM" id="SSF56112">
    <property type="entry name" value="Protein kinase-like (PK-like)"/>
    <property type="match status" value="1"/>
</dbReference>
<dbReference type="SMART" id="SM00587">
    <property type="entry name" value="CHK"/>
    <property type="match status" value="1"/>
</dbReference>
<dbReference type="Gene3D" id="3.90.1200.10">
    <property type="match status" value="1"/>
</dbReference>
<dbReference type="InterPro" id="IPR004119">
    <property type="entry name" value="EcKL"/>
</dbReference>
<evidence type="ECO:0000259" key="1">
    <source>
        <dbReference type="SMART" id="SM00587"/>
    </source>
</evidence>
<dbReference type="Proteomes" id="UP001566132">
    <property type="component" value="Unassembled WGS sequence"/>
</dbReference>
<dbReference type="AlphaFoldDB" id="A0ABD1F339"/>
<dbReference type="InterPro" id="IPR011009">
    <property type="entry name" value="Kinase-like_dom_sf"/>
</dbReference>
<organism evidence="2 3">
    <name type="scientific">Hypothenemus hampei</name>
    <name type="common">Coffee berry borer</name>
    <dbReference type="NCBI Taxonomy" id="57062"/>
    <lineage>
        <taxon>Eukaryota</taxon>
        <taxon>Metazoa</taxon>
        <taxon>Ecdysozoa</taxon>
        <taxon>Arthropoda</taxon>
        <taxon>Hexapoda</taxon>
        <taxon>Insecta</taxon>
        <taxon>Pterygota</taxon>
        <taxon>Neoptera</taxon>
        <taxon>Endopterygota</taxon>
        <taxon>Coleoptera</taxon>
        <taxon>Polyphaga</taxon>
        <taxon>Cucujiformia</taxon>
        <taxon>Curculionidae</taxon>
        <taxon>Scolytinae</taxon>
        <taxon>Hypothenemus</taxon>
    </lineage>
</organism>
<proteinExistence type="predicted"/>
<protein>
    <recommendedName>
        <fullName evidence="1">CHK kinase-like domain-containing protein</fullName>
    </recommendedName>
</protein>
<dbReference type="Pfam" id="PF02958">
    <property type="entry name" value="EcKL"/>
    <property type="match status" value="2"/>
</dbReference>
<accession>A0ABD1F339</accession>
<sequence length="376" mass="44338">MNMNEVNKEEFGVWLNDILRLHKFSEIKFEITGKSGKGDGYIGDLVFLDVTAKQNKETKNFNVVMKYGKPSEEIRKEFPIREAFKREILTYRTIFQKFRELESQHNVKIIDTLFPKYFGGHIYDNQEVLLLQNMTKLDYQIHDRFHPFNLDHLKLSFENYERKSFLKRNEEDVFSVLQSKGEVDMIREFRKKIPNGYRENLVRTEKANEKAVLIHGDCWNNNFMFKYNDSNKMKPAAMVFIDLQMAELQSPAIDLTSHLYSTASQEELNHTSELISVYYESLSSTMRQLGSDPEIVFPYNELLRQWKKYSLVGLLLGTILFPFSLVDSKDAKDLDFFRNNKTNKGMYANVKKENEEQLSSRVLAIIKHYLEFDVNK</sequence>
<gene>
    <name evidence="2" type="ORF">ABEB36_004268</name>
</gene>
<evidence type="ECO:0000313" key="3">
    <source>
        <dbReference type="Proteomes" id="UP001566132"/>
    </source>
</evidence>
<evidence type="ECO:0000313" key="2">
    <source>
        <dbReference type="EMBL" id="KAL1509554.1"/>
    </source>
</evidence>
<dbReference type="PANTHER" id="PTHR11012">
    <property type="entry name" value="PROTEIN KINASE-LIKE DOMAIN-CONTAINING"/>
    <property type="match status" value="1"/>
</dbReference>
<keyword evidence="3" id="KW-1185">Reference proteome</keyword>
<reference evidence="2 3" key="1">
    <citation type="submission" date="2024-05" db="EMBL/GenBank/DDBJ databases">
        <title>Genetic variation in Jamaican populations of the coffee berry borer (Hypothenemus hampei).</title>
        <authorList>
            <person name="Errbii M."/>
            <person name="Myrie A."/>
        </authorList>
    </citation>
    <scope>NUCLEOTIDE SEQUENCE [LARGE SCALE GENOMIC DNA]</scope>
    <source>
        <strain evidence="2">JA-Hopewell-2020-01-JO</strain>
        <tissue evidence="2">Whole body</tissue>
    </source>
</reference>
<dbReference type="InterPro" id="IPR015897">
    <property type="entry name" value="CHK_kinase-like"/>
</dbReference>
<dbReference type="PANTHER" id="PTHR11012:SF30">
    <property type="entry name" value="PROTEIN KINASE-LIKE DOMAIN-CONTAINING"/>
    <property type="match status" value="1"/>
</dbReference>
<feature type="domain" description="CHK kinase-like" evidence="1">
    <location>
        <begin position="129"/>
        <end position="288"/>
    </location>
</feature>
<dbReference type="EMBL" id="JBDJPC010000003">
    <property type="protein sequence ID" value="KAL1509554.1"/>
    <property type="molecule type" value="Genomic_DNA"/>
</dbReference>